<dbReference type="RefSeq" id="WP_269311647.1">
    <property type="nucleotide sequence ID" value="NZ_CP114052.1"/>
</dbReference>
<dbReference type="CDD" id="cd01392">
    <property type="entry name" value="HTH_LacI"/>
    <property type="match status" value="1"/>
</dbReference>
<dbReference type="GO" id="GO:0003677">
    <property type="term" value="F:DNA binding"/>
    <property type="evidence" value="ECO:0007669"/>
    <property type="project" value="UniProtKB-KW"/>
</dbReference>
<accession>A0ABY7JSJ1</accession>
<protein>
    <submittedName>
        <fullName evidence="7">LacI family DNA-binding transcriptional regulator</fullName>
    </submittedName>
</protein>
<dbReference type="EMBL" id="CP114052">
    <property type="protein sequence ID" value="WAW14955.1"/>
    <property type="molecule type" value="Genomic_DNA"/>
</dbReference>
<keyword evidence="3 7" id="KW-0238">DNA-binding</keyword>
<dbReference type="SUPFAM" id="SSF47413">
    <property type="entry name" value="lambda repressor-like DNA-binding domains"/>
    <property type="match status" value="1"/>
</dbReference>
<reference evidence="7" key="1">
    <citation type="submission" date="2022-12" db="EMBL/GenBank/DDBJ databases">
        <title>Peptostreptococcus.</title>
        <authorList>
            <person name="Lee S.H."/>
        </authorList>
    </citation>
    <scope>NUCLEOTIDE SEQUENCE</scope>
    <source>
        <strain evidence="7">CBA3647</strain>
    </source>
</reference>
<sequence length="321" mass="36048">MATIKDVAKLAGVSVATVSRYINSNGYVSIESKEKIAKSIKELNYTPNEVARSLYKKTSKMVALIIPQIDNPYFTDLAKGVEDILKKEGYHLIISHLSEKDQVEKYVESFAMNNIAGIISAIESEKFSDISCPVVGVDRSRDVFEYAVYFDDLEGGKISANALKNTNARNVLINAGPKNIDVAKYRLQGMIEVLESNNISYDIYYSDTYDFESTQGLVDYLEGNIYKYDTIIACNDISSLTLAIYLQSRGIKIPEDIQIIGYDNTVFSKFFIPKLASINHDGKELGLLAAKMLIKLIKKENVEVKKIELRPYLVENNSLRK</sequence>
<dbReference type="InterPro" id="IPR028082">
    <property type="entry name" value="Peripla_BP_I"/>
</dbReference>
<feature type="domain" description="HTH cro/C1-type" evidence="6">
    <location>
        <begin position="3"/>
        <end position="50"/>
    </location>
</feature>
<evidence type="ECO:0000256" key="4">
    <source>
        <dbReference type="ARBA" id="ARBA00023163"/>
    </source>
</evidence>
<dbReference type="PANTHER" id="PTHR30146:SF95">
    <property type="entry name" value="RIBOSE OPERON REPRESSOR"/>
    <property type="match status" value="1"/>
</dbReference>
<evidence type="ECO:0000259" key="6">
    <source>
        <dbReference type="PROSITE" id="PS50943"/>
    </source>
</evidence>
<dbReference type="PROSITE" id="PS50932">
    <property type="entry name" value="HTH_LACI_2"/>
    <property type="match status" value="1"/>
</dbReference>
<dbReference type="PANTHER" id="PTHR30146">
    <property type="entry name" value="LACI-RELATED TRANSCRIPTIONAL REPRESSOR"/>
    <property type="match status" value="1"/>
</dbReference>
<feature type="domain" description="HTH lacI-type" evidence="5">
    <location>
        <begin position="2"/>
        <end position="56"/>
    </location>
</feature>
<evidence type="ECO:0000256" key="3">
    <source>
        <dbReference type="ARBA" id="ARBA00023125"/>
    </source>
</evidence>
<dbReference type="Pfam" id="PF00356">
    <property type="entry name" value="LacI"/>
    <property type="match status" value="1"/>
</dbReference>
<keyword evidence="4" id="KW-0804">Transcription</keyword>
<dbReference type="InterPro" id="IPR000843">
    <property type="entry name" value="HTH_LacI"/>
</dbReference>
<evidence type="ECO:0000259" key="5">
    <source>
        <dbReference type="PROSITE" id="PS50932"/>
    </source>
</evidence>
<evidence type="ECO:0000256" key="2">
    <source>
        <dbReference type="ARBA" id="ARBA00023015"/>
    </source>
</evidence>
<evidence type="ECO:0000256" key="1">
    <source>
        <dbReference type="ARBA" id="ARBA00022491"/>
    </source>
</evidence>
<dbReference type="Pfam" id="PF13377">
    <property type="entry name" value="Peripla_BP_3"/>
    <property type="match status" value="1"/>
</dbReference>
<dbReference type="SMART" id="SM00354">
    <property type="entry name" value="HTH_LACI"/>
    <property type="match status" value="1"/>
</dbReference>
<evidence type="ECO:0000313" key="8">
    <source>
        <dbReference type="Proteomes" id="UP001164187"/>
    </source>
</evidence>
<keyword evidence="8" id="KW-1185">Reference proteome</keyword>
<keyword evidence="1" id="KW-0678">Repressor</keyword>
<keyword evidence="2" id="KW-0805">Transcription regulation</keyword>
<dbReference type="PROSITE" id="PS50943">
    <property type="entry name" value="HTH_CROC1"/>
    <property type="match status" value="1"/>
</dbReference>
<proteinExistence type="predicted"/>
<gene>
    <name evidence="7" type="ORF">O0R46_00385</name>
</gene>
<dbReference type="InterPro" id="IPR010982">
    <property type="entry name" value="Lambda_DNA-bd_dom_sf"/>
</dbReference>
<dbReference type="Gene3D" id="3.40.50.2300">
    <property type="match status" value="2"/>
</dbReference>
<dbReference type="PRINTS" id="PR00036">
    <property type="entry name" value="HTHLACI"/>
</dbReference>
<dbReference type="InterPro" id="IPR001387">
    <property type="entry name" value="Cro/C1-type_HTH"/>
</dbReference>
<dbReference type="PROSITE" id="PS00356">
    <property type="entry name" value="HTH_LACI_1"/>
    <property type="match status" value="1"/>
</dbReference>
<organism evidence="7 8">
    <name type="scientific">Peptostreptococcus equinus</name>
    <dbReference type="NCBI Taxonomy" id="3003601"/>
    <lineage>
        <taxon>Bacteria</taxon>
        <taxon>Bacillati</taxon>
        <taxon>Bacillota</taxon>
        <taxon>Clostridia</taxon>
        <taxon>Peptostreptococcales</taxon>
        <taxon>Peptostreptococcaceae</taxon>
        <taxon>Peptostreptococcus</taxon>
    </lineage>
</organism>
<name>A0ABY7JSJ1_9FIRM</name>
<evidence type="ECO:0000313" key="7">
    <source>
        <dbReference type="EMBL" id="WAW14955.1"/>
    </source>
</evidence>
<dbReference type="InterPro" id="IPR046335">
    <property type="entry name" value="LacI/GalR-like_sensor"/>
</dbReference>
<dbReference type="SUPFAM" id="SSF53822">
    <property type="entry name" value="Periplasmic binding protein-like I"/>
    <property type="match status" value="1"/>
</dbReference>
<dbReference type="Gene3D" id="1.10.260.40">
    <property type="entry name" value="lambda repressor-like DNA-binding domains"/>
    <property type="match status" value="1"/>
</dbReference>
<dbReference type="Proteomes" id="UP001164187">
    <property type="component" value="Chromosome"/>
</dbReference>